<evidence type="ECO:0000313" key="3">
    <source>
        <dbReference type="Proteomes" id="UP001151699"/>
    </source>
</evidence>
<dbReference type="EMBL" id="WJQU01000002">
    <property type="protein sequence ID" value="KAJ6644460.1"/>
    <property type="molecule type" value="Genomic_DNA"/>
</dbReference>
<accession>A0A9Q0S5W6</accession>
<comment type="caution">
    <text evidence="2">The sequence shown here is derived from an EMBL/GenBank/DDBJ whole genome shotgun (WGS) entry which is preliminary data.</text>
</comment>
<reference evidence="2" key="1">
    <citation type="submission" date="2022-07" db="EMBL/GenBank/DDBJ databases">
        <authorList>
            <person name="Trinca V."/>
            <person name="Uliana J.V.C."/>
            <person name="Torres T.T."/>
            <person name="Ward R.J."/>
            <person name="Monesi N."/>
        </authorList>
    </citation>
    <scope>NUCLEOTIDE SEQUENCE</scope>
    <source>
        <strain evidence="2">HSMRA1968</strain>
        <tissue evidence="2">Whole embryos</tissue>
    </source>
</reference>
<gene>
    <name evidence="2" type="ORF">Bhyg_09429</name>
</gene>
<name>A0A9Q0S5W6_9DIPT</name>
<evidence type="ECO:0000313" key="2">
    <source>
        <dbReference type="EMBL" id="KAJ6644460.1"/>
    </source>
</evidence>
<protein>
    <submittedName>
        <fullName evidence="2">Uncharacterized protein</fullName>
    </submittedName>
</protein>
<proteinExistence type="predicted"/>
<evidence type="ECO:0000256" key="1">
    <source>
        <dbReference type="SAM" id="SignalP"/>
    </source>
</evidence>
<dbReference type="Proteomes" id="UP001151699">
    <property type="component" value="Chromosome B"/>
</dbReference>
<sequence>MAKEFVILLCLVGVAFAAVVQNSQPIESNAAAVAGQINPEEKTSNDDSSDLETAEFKHFGRRFGFGVPVAVPLYVQPVPVQPVAVPVAVPVQPIVQPIVQPVQYQHGATETETESEY</sequence>
<feature type="signal peptide" evidence="1">
    <location>
        <begin position="1"/>
        <end position="17"/>
    </location>
</feature>
<keyword evidence="3" id="KW-1185">Reference proteome</keyword>
<dbReference type="OrthoDB" id="7790147at2759"/>
<organism evidence="2 3">
    <name type="scientific">Pseudolycoriella hygida</name>
    <dbReference type="NCBI Taxonomy" id="35572"/>
    <lineage>
        <taxon>Eukaryota</taxon>
        <taxon>Metazoa</taxon>
        <taxon>Ecdysozoa</taxon>
        <taxon>Arthropoda</taxon>
        <taxon>Hexapoda</taxon>
        <taxon>Insecta</taxon>
        <taxon>Pterygota</taxon>
        <taxon>Neoptera</taxon>
        <taxon>Endopterygota</taxon>
        <taxon>Diptera</taxon>
        <taxon>Nematocera</taxon>
        <taxon>Sciaroidea</taxon>
        <taxon>Sciaridae</taxon>
        <taxon>Pseudolycoriella</taxon>
    </lineage>
</organism>
<feature type="chain" id="PRO_5040155122" evidence="1">
    <location>
        <begin position="18"/>
        <end position="117"/>
    </location>
</feature>
<dbReference type="AlphaFoldDB" id="A0A9Q0S5W6"/>
<keyword evidence="1" id="KW-0732">Signal</keyword>